<evidence type="ECO:0000313" key="1">
    <source>
        <dbReference type="EMBL" id="KAF2400785.1"/>
    </source>
</evidence>
<evidence type="ECO:0000313" key="2">
    <source>
        <dbReference type="Proteomes" id="UP000799640"/>
    </source>
</evidence>
<organism evidence="1 2">
    <name type="scientific">Trichodelitschia bisporula</name>
    <dbReference type="NCBI Taxonomy" id="703511"/>
    <lineage>
        <taxon>Eukaryota</taxon>
        <taxon>Fungi</taxon>
        <taxon>Dikarya</taxon>
        <taxon>Ascomycota</taxon>
        <taxon>Pezizomycotina</taxon>
        <taxon>Dothideomycetes</taxon>
        <taxon>Dothideomycetes incertae sedis</taxon>
        <taxon>Phaeotrichales</taxon>
        <taxon>Phaeotrichaceae</taxon>
        <taxon>Trichodelitschia</taxon>
    </lineage>
</organism>
<dbReference type="AlphaFoldDB" id="A0A6G1HYH0"/>
<dbReference type="EMBL" id="ML996694">
    <property type="protein sequence ID" value="KAF2400785.1"/>
    <property type="molecule type" value="Genomic_DNA"/>
</dbReference>
<gene>
    <name evidence="1" type="ORF">EJ06DRAFT_406278</name>
</gene>
<protein>
    <submittedName>
        <fullName evidence="1">Uncharacterized protein</fullName>
    </submittedName>
</protein>
<sequence length="158" mass="18758">MMVDYSAMLRDHGETREAFEQKLDFCKGMGYRCLSSESEFPRRRLPSLWVPCGELPWERYVSELCFSWHRQLMIKIFIFFFCHRRAAALAYPMLLIILRRMLLSSHVDLMASAFASLPSASSIRRQVTDILLTFRIGDHRPLHIVRRRRHLMMQSEMC</sequence>
<name>A0A6G1HYH0_9PEZI</name>
<keyword evidence="2" id="KW-1185">Reference proteome</keyword>
<dbReference type="Proteomes" id="UP000799640">
    <property type="component" value="Unassembled WGS sequence"/>
</dbReference>
<accession>A0A6G1HYH0</accession>
<reference evidence="1" key="1">
    <citation type="journal article" date="2020" name="Stud. Mycol.">
        <title>101 Dothideomycetes genomes: a test case for predicting lifestyles and emergence of pathogens.</title>
        <authorList>
            <person name="Haridas S."/>
            <person name="Albert R."/>
            <person name="Binder M."/>
            <person name="Bloem J."/>
            <person name="Labutti K."/>
            <person name="Salamov A."/>
            <person name="Andreopoulos B."/>
            <person name="Baker S."/>
            <person name="Barry K."/>
            <person name="Bills G."/>
            <person name="Bluhm B."/>
            <person name="Cannon C."/>
            <person name="Castanera R."/>
            <person name="Culley D."/>
            <person name="Daum C."/>
            <person name="Ezra D."/>
            <person name="Gonzalez J."/>
            <person name="Henrissat B."/>
            <person name="Kuo A."/>
            <person name="Liang C."/>
            <person name="Lipzen A."/>
            <person name="Lutzoni F."/>
            <person name="Magnuson J."/>
            <person name="Mondo S."/>
            <person name="Nolan M."/>
            <person name="Ohm R."/>
            <person name="Pangilinan J."/>
            <person name="Park H.-J."/>
            <person name="Ramirez L."/>
            <person name="Alfaro M."/>
            <person name="Sun H."/>
            <person name="Tritt A."/>
            <person name="Yoshinaga Y."/>
            <person name="Zwiers L.-H."/>
            <person name="Turgeon B."/>
            <person name="Goodwin S."/>
            <person name="Spatafora J."/>
            <person name="Crous P."/>
            <person name="Grigoriev I."/>
        </authorList>
    </citation>
    <scope>NUCLEOTIDE SEQUENCE</scope>
    <source>
        <strain evidence="1">CBS 262.69</strain>
    </source>
</reference>
<proteinExistence type="predicted"/>